<comment type="similarity">
    <text evidence="1">Belongs to the UPF0309 family.</text>
</comment>
<keyword evidence="4" id="KW-1185">Reference proteome</keyword>
<dbReference type="Gene3D" id="3.40.50.10490">
    <property type="entry name" value="Glucose-6-phosphate isomerase like protein, domain 1"/>
    <property type="match status" value="1"/>
</dbReference>
<dbReference type="SUPFAM" id="SSF53697">
    <property type="entry name" value="SIS domain"/>
    <property type="match status" value="1"/>
</dbReference>
<gene>
    <name evidence="3" type="ORF">C6Y45_08090</name>
</gene>
<dbReference type="GO" id="GO:0097367">
    <property type="term" value="F:carbohydrate derivative binding"/>
    <property type="evidence" value="ECO:0007669"/>
    <property type="project" value="InterPro"/>
</dbReference>
<dbReference type="OrthoDB" id="9805185at2"/>
<evidence type="ECO:0000313" key="4">
    <source>
        <dbReference type="Proteomes" id="UP000240509"/>
    </source>
</evidence>
<proteinExistence type="inferred from homology"/>
<comment type="caution">
    <text evidence="3">The sequence shown here is derived from an EMBL/GenBank/DDBJ whole genome shotgun (WGS) entry which is preliminary data.</text>
</comment>
<dbReference type="PANTHER" id="PTHR30390">
    <property type="entry name" value="SEDOHEPTULOSE 7-PHOSPHATE ISOMERASE / DNAA INITIATOR-ASSOCIATING FACTOR FOR REPLICATION INITIATION"/>
    <property type="match status" value="1"/>
</dbReference>
<dbReference type="Pfam" id="PF13580">
    <property type="entry name" value="SIS_2"/>
    <property type="match status" value="1"/>
</dbReference>
<accession>A0A2T4U6V2</accession>
<dbReference type="Proteomes" id="UP000240509">
    <property type="component" value="Unassembled WGS sequence"/>
</dbReference>
<dbReference type="CDD" id="cd05013">
    <property type="entry name" value="SIS_RpiR"/>
    <property type="match status" value="1"/>
</dbReference>
<reference evidence="3 4" key="1">
    <citation type="submission" date="2018-03" db="EMBL/GenBank/DDBJ databases">
        <title>Alkalicoccus saliphilus sp. nov., isolated from a mineral pool.</title>
        <authorList>
            <person name="Zhao B."/>
        </authorList>
    </citation>
    <scope>NUCLEOTIDE SEQUENCE [LARGE SCALE GENOMIC DNA]</scope>
    <source>
        <strain evidence="3 4">6AG</strain>
    </source>
</reference>
<dbReference type="NCBIfam" id="NF002805">
    <property type="entry name" value="PRK02947.1"/>
    <property type="match status" value="1"/>
</dbReference>
<dbReference type="AlphaFoldDB" id="A0A2T4U6V2"/>
<dbReference type="PANTHER" id="PTHR30390:SF7">
    <property type="entry name" value="PHOSPHOHEPTOSE ISOMERASE"/>
    <property type="match status" value="1"/>
</dbReference>
<dbReference type="PROSITE" id="PS51464">
    <property type="entry name" value="SIS"/>
    <property type="match status" value="1"/>
</dbReference>
<dbReference type="GO" id="GO:1901135">
    <property type="term" value="P:carbohydrate derivative metabolic process"/>
    <property type="evidence" value="ECO:0007669"/>
    <property type="project" value="InterPro"/>
</dbReference>
<name>A0A2T4U6V2_9BACI</name>
<evidence type="ECO:0000256" key="1">
    <source>
        <dbReference type="HAMAP-Rule" id="MF_01240"/>
    </source>
</evidence>
<dbReference type="InterPro" id="IPR022951">
    <property type="entry name" value="UPF0309"/>
</dbReference>
<organism evidence="3 4">
    <name type="scientific">Alkalicoccus saliphilus</name>
    <dbReference type="NCBI Taxonomy" id="200989"/>
    <lineage>
        <taxon>Bacteria</taxon>
        <taxon>Bacillati</taxon>
        <taxon>Bacillota</taxon>
        <taxon>Bacilli</taxon>
        <taxon>Bacillales</taxon>
        <taxon>Bacillaceae</taxon>
        <taxon>Alkalicoccus</taxon>
    </lineage>
</organism>
<dbReference type="EMBL" id="PZJJ01000010">
    <property type="protein sequence ID" value="PTL39128.1"/>
    <property type="molecule type" value="Genomic_DNA"/>
</dbReference>
<dbReference type="RefSeq" id="WP_107584729.1">
    <property type="nucleotide sequence ID" value="NZ_PZJJ01000010.1"/>
</dbReference>
<evidence type="ECO:0000259" key="2">
    <source>
        <dbReference type="PROSITE" id="PS51464"/>
    </source>
</evidence>
<dbReference type="InterPro" id="IPR001347">
    <property type="entry name" value="SIS_dom"/>
</dbReference>
<dbReference type="InterPro" id="IPR046348">
    <property type="entry name" value="SIS_dom_sf"/>
</dbReference>
<dbReference type="InterPro" id="IPR035472">
    <property type="entry name" value="RpiR-like_SIS"/>
</dbReference>
<dbReference type="HAMAP" id="MF_01240">
    <property type="entry name" value="UPF0309"/>
    <property type="match status" value="1"/>
</dbReference>
<feature type="domain" description="SIS" evidence="2">
    <location>
        <begin position="31"/>
        <end position="209"/>
    </location>
</feature>
<dbReference type="InterPro" id="IPR050099">
    <property type="entry name" value="SIS_GmhA/DiaA_subfam"/>
</dbReference>
<evidence type="ECO:0000313" key="3">
    <source>
        <dbReference type="EMBL" id="PTL39128.1"/>
    </source>
</evidence>
<sequence length="244" mass="26630">MKYRYLEAVEERISKLKETETEALEQAVSYVIRTLRQDGMIHIFGSGHSHLLAEEAFYRAGGLVSVRPILIEELMMHKGALRSSELERRPGYAEQFMKDQPIKPGDTVIVASTSGRNPVPVDVANISRDKGAAVIAITSTAYAGSQPSRHPSGDYLKDAADCTLDNHSPVGDAVLTHPKLATSYSPTSTAIGAMLLHTVLSEAIDRLADEGFPLPILRSGNVDHADAHNKALIDAYKDRNELLK</sequence>
<protein>
    <recommendedName>
        <fullName evidence="1">UPF0309 protein C6Y45_08090</fullName>
    </recommendedName>
</protein>